<dbReference type="InterPro" id="IPR036179">
    <property type="entry name" value="Ig-like_dom_sf"/>
</dbReference>
<dbReference type="InterPro" id="IPR003598">
    <property type="entry name" value="Ig_sub2"/>
</dbReference>
<dbReference type="CDD" id="cd00096">
    <property type="entry name" value="Ig"/>
    <property type="match status" value="1"/>
</dbReference>
<evidence type="ECO:0000256" key="6">
    <source>
        <dbReference type="ARBA" id="ARBA00023180"/>
    </source>
</evidence>
<dbReference type="InterPro" id="IPR052598">
    <property type="entry name" value="IgSF_CEA-related"/>
</dbReference>
<evidence type="ECO:0000256" key="8">
    <source>
        <dbReference type="SAM" id="MobiDB-lite"/>
    </source>
</evidence>
<sequence>MPRARAQLLLLLAMAIQQGSTSDEVTPMTVVGWIGGQVILPCAPQKQDRMYSSHSYPCWYYKGDSGTNSIWNCGSMDKFSSRLSTSNSYNLHISSLQRSDAGLYIYVSNNRLVWKVNLTITDDATTSADDLQFVVGVKGRSVILPCFASYPGKSFSKSSCWYNNNTDIYCWSSSASYNRFGSRLTAENNYNIKLSNLTASDAGTFTCQRSSTERGQLKLIVRNVGASTPVIIRSPDKESVNYGTTVNLTCHSEQGSWPISYSWSRLDPGTGRYVSMGAPRASLLFPSAQVSDSGEYMCVASNGAEEKKKSATVRLSVQSPIDNISLTLTPQQLFTFEGQPLVLRCRVGTGSEPIFWTWLWIPDQAKVGSKRVVGDQRDLWLKEAGQSGQYMCSARNQYDGRNVTLESSTVTVHIVPNPDPHPLVWAALGLSGFVLLVFTFLCCKMHIWVLPQAGQTHTPKSAAPMHKGKTEMKTMSDSLKSQSKRRGYEPGDVYEDKHDQFYCPLSGDQRMEDVYDDLS</sequence>
<dbReference type="InterPro" id="IPR007110">
    <property type="entry name" value="Ig-like_dom"/>
</dbReference>
<feature type="signal peptide" evidence="10">
    <location>
        <begin position="1"/>
        <end position="22"/>
    </location>
</feature>
<dbReference type="FunFam" id="2.60.40.10:FF:000357">
    <property type="entry name" value="Fc receptor like 1"/>
    <property type="match status" value="1"/>
</dbReference>
<dbReference type="PANTHER" id="PTHR44337:SF8">
    <property type="entry name" value="IMMUNOGLOBULIN SUBTYPE DOMAIN-CONTAINING PROTEIN"/>
    <property type="match status" value="1"/>
</dbReference>
<keyword evidence="5" id="KW-1015">Disulfide bond</keyword>
<feature type="region of interest" description="Disordered" evidence="8">
    <location>
        <begin position="456"/>
        <end position="495"/>
    </location>
</feature>
<dbReference type="InterPro" id="IPR013106">
    <property type="entry name" value="Ig_V-set"/>
</dbReference>
<evidence type="ECO:0000256" key="2">
    <source>
        <dbReference type="ARBA" id="ARBA00022475"/>
    </source>
</evidence>
<comment type="caution">
    <text evidence="12">The sequence shown here is derived from an EMBL/GenBank/DDBJ whole genome shotgun (WGS) entry which is preliminary data.</text>
</comment>
<evidence type="ECO:0000256" key="3">
    <source>
        <dbReference type="ARBA" id="ARBA00022729"/>
    </source>
</evidence>
<keyword evidence="6" id="KW-0325">Glycoprotein</keyword>
<dbReference type="Pfam" id="PF13927">
    <property type="entry name" value="Ig_3"/>
    <property type="match status" value="1"/>
</dbReference>
<evidence type="ECO:0000313" key="12">
    <source>
        <dbReference type="EMBL" id="KAG7465971.1"/>
    </source>
</evidence>
<feature type="domain" description="Ig-like" evidence="11">
    <location>
        <begin position="320"/>
        <end position="411"/>
    </location>
</feature>
<keyword evidence="7" id="KW-0393">Immunoglobulin domain</keyword>
<evidence type="ECO:0000313" key="13">
    <source>
        <dbReference type="Proteomes" id="UP001046870"/>
    </source>
</evidence>
<proteinExistence type="predicted"/>
<evidence type="ECO:0000256" key="7">
    <source>
        <dbReference type="ARBA" id="ARBA00023319"/>
    </source>
</evidence>
<evidence type="ECO:0000256" key="9">
    <source>
        <dbReference type="SAM" id="Phobius"/>
    </source>
</evidence>
<dbReference type="SUPFAM" id="SSF48726">
    <property type="entry name" value="Immunoglobulin"/>
    <property type="match status" value="4"/>
</dbReference>
<dbReference type="Proteomes" id="UP001046870">
    <property type="component" value="Chromosome 13"/>
</dbReference>
<organism evidence="12 13">
    <name type="scientific">Megalops atlanticus</name>
    <name type="common">Tarpon</name>
    <name type="synonym">Clupea gigantea</name>
    <dbReference type="NCBI Taxonomy" id="7932"/>
    <lineage>
        <taxon>Eukaryota</taxon>
        <taxon>Metazoa</taxon>
        <taxon>Chordata</taxon>
        <taxon>Craniata</taxon>
        <taxon>Vertebrata</taxon>
        <taxon>Euteleostomi</taxon>
        <taxon>Actinopterygii</taxon>
        <taxon>Neopterygii</taxon>
        <taxon>Teleostei</taxon>
        <taxon>Elopiformes</taxon>
        <taxon>Megalopidae</taxon>
        <taxon>Megalops</taxon>
    </lineage>
</organism>
<dbReference type="Pfam" id="PF07686">
    <property type="entry name" value="V-set"/>
    <property type="match status" value="1"/>
</dbReference>
<dbReference type="OrthoDB" id="8818258at2759"/>
<keyword evidence="9" id="KW-1133">Transmembrane helix</keyword>
<feature type="transmembrane region" description="Helical" evidence="9">
    <location>
        <begin position="423"/>
        <end position="443"/>
    </location>
</feature>
<feature type="domain" description="Ig-like" evidence="11">
    <location>
        <begin position="229"/>
        <end position="314"/>
    </location>
</feature>
<reference evidence="12" key="1">
    <citation type="submission" date="2021-01" db="EMBL/GenBank/DDBJ databases">
        <authorList>
            <person name="Zahm M."/>
            <person name="Roques C."/>
            <person name="Cabau C."/>
            <person name="Klopp C."/>
            <person name="Donnadieu C."/>
            <person name="Jouanno E."/>
            <person name="Lampietro C."/>
            <person name="Louis A."/>
            <person name="Herpin A."/>
            <person name="Echchiki A."/>
            <person name="Berthelot C."/>
            <person name="Parey E."/>
            <person name="Roest-Crollius H."/>
            <person name="Braasch I."/>
            <person name="Postlethwait J."/>
            <person name="Bobe J."/>
            <person name="Montfort J."/>
            <person name="Bouchez O."/>
            <person name="Begum T."/>
            <person name="Mejri S."/>
            <person name="Adams A."/>
            <person name="Chen W.-J."/>
            <person name="Guiguen Y."/>
        </authorList>
    </citation>
    <scope>NUCLEOTIDE SEQUENCE</scope>
    <source>
        <strain evidence="12">YG-15Mar2019-1</strain>
        <tissue evidence="12">Brain</tissue>
    </source>
</reference>
<feature type="compositionally biased region" description="Basic and acidic residues" evidence="8">
    <location>
        <begin position="486"/>
        <end position="495"/>
    </location>
</feature>
<dbReference type="InterPro" id="IPR013783">
    <property type="entry name" value="Ig-like_fold"/>
</dbReference>
<gene>
    <name evidence="12" type="ORF">MATL_G00159850</name>
</gene>
<keyword evidence="2" id="KW-1003">Cell membrane</keyword>
<dbReference type="Gene3D" id="2.60.40.10">
    <property type="entry name" value="Immunoglobulins"/>
    <property type="match status" value="4"/>
</dbReference>
<dbReference type="AlphaFoldDB" id="A0A9D3PQC3"/>
<keyword evidence="13" id="KW-1185">Reference proteome</keyword>
<comment type="subcellular location">
    <subcellularLocation>
        <location evidence="1">Cell membrane</location>
    </subcellularLocation>
</comment>
<keyword evidence="9" id="KW-0812">Transmembrane</keyword>
<dbReference type="EMBL" id="JAFDVH010000013">
    <property type="protein sequence ID" value="KAG7465971.1"/>
    <property type="molecule type" value="Genomic_DNA"/>
</dbReference>
<dbReference type="SMART" id="SM00408">
    <property type="entry name" value="IGc2"/>
    <property type="match status" value="3"/>
</dbReference>
<evidence type="ECO:0000256" key="1">
    <source>
        <dbReference type="ARBA" id="ARBA00004236"/>
    </source>
</evidence>
<accession>A0A9D3PQC3</accession>
<dbReference type="InterPro" id="IPR003599">
    <property type="entry name" value="Ig_sub"/>
</dbReference>
<keyword evidence="4 9" id="KW-0472">Membrane</keyword>
<evidence type="ECO:0000259" key="11">
    <source>
        <dbReference type="PROSITE" id="PS50835"/>
    </source>
</evidence>
<evidence type="ECO:0000256" key="4">
    <source>
        <dbReference type="ARBA" id="ARBA00023136"/>
    </source>
</evidence>
<evidence type="ECO:0000256" key="10">
    <source>
        <dbReference type="SAM" id="SignalP"/>
    </source>
</evidence>
<protein>
    <recommendedName>
        <fullName evidence="11">Ig-like domain-containing protein</fullName>
    </recommendedName>
</protein>
<name>A0A9D3PQC3_MEGAT</name>
<feature type="domain" description="Ig-like" evidence="11">
    <location>
        <begin position="138"/>
        <end position="218"/>
    </location>
</feature>
<dbReference type="GO" id="GO:0005886">
    <property type="term" value="C:plasma membrane"/>
    <property type="evidence" value="ECO:0007669"/>
    <property type="project" value="UniProtKB-SubCell"/>
</dbReference>
<dbReference type="PROSITE" id="PS50835">
    <property type="entry name" value="IG_LIKE"/>
    <property type="match status" value="3"/>
</dbReference>
<dbReference type="SMART" id="SM00409">
    <property type="entry name" value="IG"/>
    <property type="match status" value="4"/>
</dbReference>
<dbReference type="PANTHER" id="PTHR44337">
    <property type="entry name" value="CARCINOEMBRYONIC ANTIGEN-RELATED CELL ADHESION MOLECULE 8"/>
    <property type="match status" value="1"/>
</dbReference>
<feature type="chain" id="PRO_5039653272" description="Ig-like domain-containing protein" evidence="10">
    <location>
        <begin position="23"/>
        <end position="519"/>
    </location>
</feature>
<keyword evidence="3 10" id="KW-0732">Signal</keyword>
<evidence type="ECO:0000256" key="5">
    <source>
        <dbReference type="ARBA" id="ARBA00023157"/>
    </source>
</evidence>